<comment type="caution">
    <text evidence="1">The sequence shown here is derived from an EMBL/GenBank/DDBJ whole genome shotgun (WGS) entry which is preliminary data.</text>
</comment>
<reference evidence="1" key="1">
    <citation type="submission" date="2022-03" db="EMBL/GenBank/DDBJ databases">
        <title>Genomic analyses of argali, domestic sheep and their hybrids provide insights into chromosomal evolution, heterosis and genetic basis of agronomic traits.</title>
        <authorList>
            <person name="Li M."/>
        </authorList>
    </citation>
    <scope>NUCLEOTIDE SEQUENCE</scope>
    <source>
        <strain evidence="1">F1 hybrid</strain>
    </source>
</reference>
<evidence type="ECO:0000313" key="1">
    <source>
        <dbReference type="EMBL" id="KAI4580952.1"/>
    </source>
</evidence>
<dbReference type="EMBL" id="CM043036">
    <property type="protein sequence ID" value="KAI4580952.1"/>
    <property type="molecule type" value="Genomic_DNA"/>
</dbReference>
<dbReference type="Proteomes" id="UP001057279">
    <property type="component" value="Linkage Group LG11"/>
</dbReference>
<name>A0ACB9UTP8_9CETA</name>
<accession>A0ACB9UTP8</accession>
<evidence type="ECO:0000313" key="2">
    <source>
        <dbReference type="Proteomes" id="UP001057279"/>
    </source>
</evidence>
<organism evidence="1 2">
    <name type="scientific">Ovis ammon polii x Ovis aries</name>
    <dbReference type="NCBI Taxonomy" id="2918886"/>
    <lineage>
        <taxon>Eukaryota</taxon>
        <taxon>Metazoa</taxon>
        <taxon>Chordata</taxon>
        <taxon>Craniata</taxon>
        <taxon>Vertebrata</taxon>
        <taxon>Euteleostomi</taxon>
        <taxon>Mammalia</taxon>
        <taxon>Eutheria</taxon>
        <taxon>Laurasiatheria</taxon>
        <taxon>Artiodactyla</taxon>
        <taxon>Ruminantia</taxon>
        <taxon>Pecora</taxon>
        <taxon>Bovidae</taxon>
        <taxon>Caprinae</taxon>
        <taxon>Ovis</taxon>
    </lineage>
</organism>
<protein>
    <submittedName>
        <fullName evidence="1">Uncharacterized protein</fullName>
    </submittedName>
</protein>
<gene>
    <name evidence="1" type="ORF">MJG53_010494</name>
</gene>
<keyword evidence="2" id="KW-1185">Reference proteome</keyword>
<proteinExistence type="predicted"/>
<sequence length="636" mass="69771">MPLQQLEQLQSTAQELMGMYEQQLSKVLEPRAGAAKLSMPHVIAQTPRMAQCGRHSGLPAEKKISLGVTRVIVKTPGKQEDFVIASDTSVRQFKEKLSAHFKCQMDQLVLVFMGCLLKDHDVLSQRGILDGHTIHVVIKSKNGSRSLAHPWHQDKNTKGNSSGVYQSAGMGYTPVESTLSEDVPKVHTQDLKVGSPEHVAQTLENPSIQQLLSNTDFMRQFISEHLDTQQSMQQNPEVSHILDNSEILWQTLELARNLAVIQEIMQIQQPAQNLESPPNPQSYVGLETVPGWDNASGQSSADFNDQMLNNTQDPFGGNIFTALLGGQVPEQVPFSFPSPPPSQEQQEHLPQPPTARVIYASSRGVSSISSTPSMANHTSRASTSNSTNGQSHACAVEQPIGIPALPGRELNQLPQAEDKDATISLDSSNQKPDDLQQSNEQTSSQITGNMMQLLLNNPSLAAQMMLFMSVPQLSEQWRQQLPAFLQQTQSSDILIALANPKASQAILQIEQSLQLLATEAPVLLPWVAPYLWGLGWLPAPSCSYPDTVPWTWDVSNMAEPKGPESCPKSRTVLQRLQSLAGDPSHPLQAPETRFSKQMEYLQAMGFANHHANLQALIATEGDTSAAIQKLRRSQGS</sequence>